<feature type="region of interest" description="Disordered" evidence="1">
    <location>
        <begin position="85"/>
        <end position="119"/>
    </location>
</feature>
<organism evidence="2">
    <name type="scientific">Anopheles coluzzii</name>
    <name type="common">African malaria mosquito</name>
    <dbReference type="NCBI Taxonomy" id="1518534"/>
    <lineage>
        <taxon>Eukaryota</taxon>
        <taxon>Metazoa</taxon>
        <taxon>Ecdysozoa</taxon>
        <taxon>Arthropoda</taxon>
        <taxon>Hexapoda</taxon>
        <taxon>Insecta</taxon>
        <taxon>Pterygota</taxon>
        <taxon>Neoptera</taxon>
        <taxon>Endopterygota</taxon>
        <taxon>Diptera</taxon>
        <taxon>Nematocera</taxon>
        <taxon>Culicoidea</taxon>
        <taxon>Culicidae</taxon>
        <taxon>Anophelinae</taxon>
        <taxon>Anopheles</taxon>
    </lineage>
</organism>
<sequence>MGSTGHPGLWVEFSDESPTSQDVWMLVVGLETPPRHVLLGDTRTTGEPANTDQKRQSKGVLLFRSQKSKGSRNRVTFSTRPAIVCNNRTPMRGGTDGSGHDLSAAGQLRRNSRQCIDVA</sequence>
<dbReference type="AlphaFoldDB" id="A0A8W7P7E1"/>
<dbReference type="Proteomes" id="UP000075882">
    <property type="component" value="Unassembled WGS sequence"/>
</dbReference>
<evidence type="ECO:0000256" key="1">
    <source>
        <dbReference type="SAM" id="MobiDB-lite"/>
    </source>
</evidence>
<protein>
    <submittedName>
        <fullName evidence="2">Uncharacterized protein</fullName>
    </submittedName>
</protein>
<accession>A0A8W7P7E1</accession>
<name>A0A8W7P7E1_ANOCL</name>
<proteinExistence type="predicted"/>
<feature type="region of interest" description="Disordered" evidence="1">
    <location>
        <begin position="37"/>
        <end position="58"/>
    </location>
</feature>
<reference evidence="2" key="1">
    <citation type="submission" date="2022-08" db="UniProtKB">
        <authorList>
            <consortium name="EnsemblMetazoa"/>
        </authorList>
    </citation>
    <scope>IDENTIFICATION</scope>
</reference>
<evidence type="ECO:0000313" key="2">
    <source>
        <dbReference type="EnsemblMetazoa" id="ACOM026252-PA.1"/>
    </source>
</evidence>
<feature type="compositionally biased region" description="Polar residues" evidence="1">
    <location>
        <begin position="42"/>
        <end position="51"/>
    </location>
</feature>
<dbReference type="EnsemblMetazoa" id="ACOM026252-RA">
    <property type="protein sequence ID" value="ACOM026252-PA.1"/>
    <property type="gene ID" value="ACOM026252"/>
</dbReference>